<keyword evidence="1" id="KW-0285">Flavoprotein</keyword>
<dbReference type="InterPro" id="IPR036188">
    <property type="entry name" value="FAD/NAD-bd_sf"/>
</dbReference>
<keyword evidence="2" id="KW-0274">FAD</keyword>
<reference evidence="5 6" key="1">
    <citation type="submission" date="2019-12" db="EMBL/GenBank/DDBJ databases">
        <authorList>
            <person name="Floudas D."/>
            <person name="Bentzer J."/>
            <person name="Ahren D."/>
            <person name="Johansson T."/>
            <person name="Persson P."/>
            <person name="Tunlid A."/>
        </authorList>
    </citation>
    <scope>NUCLEOTIDE SEQUENCE [LARGE SCALE GENOMIC DNA]</scope>
    <source>
        <strain evidence="5 6">CBS 102.39</strain>
    </source>
</reference>
<dbReference type="SUPFAM" id="SSF54373">
    <property type="entry name" value="FAD-linked reductases, C-terminal domain"/>
    <property type="match status" value="1"/>
</dbReference>
<dbReference type="GO" id="GO:0016491">
    <property type="term" value="F:oxidoreductase activity"/>
    <property type="evidence" value="ECO:0007669"/>
    <property type="project" value="UniProtKB-KW"/>
</dbReference>
<dbReference type="SUPFAM" id="SSF51905">
    <property type="entry name" value="FAD/NAD(P)-binding domain"/>
    <property type="match status" value="1"/>
</dbReference>
<evidence type="ECO:0000259" key="4">
    <source>
        <dbReference type="Pfam" id="PF01494"/>
    </source>
</evidence>
<evidence type="ECO:0000256" key="2">
    <source>
        <dbReference type="ARBA" id="ARBA00022827"/>
    </source>
</evidence>
<proteinExistence type="predicted"/>
<sequence>MSKDFDVAIVGGGMCGLACAIGLAKSGIKIAVFEAAAAFEQVGAGVGLGPNSLRALKGLGLFDAVLTKSDQPKPTTRLFAFVEGTGTHKQIFDYAESSGVKNCEGLGIYRPAFLDALMPLLDPTCISLNKRCTAIQELPSGRQLLHFSDGTTHETDLVIGADGIRSITRKKVMGDGNDCLGFSGTYAYRGLIPIEQLKAEGVQTPVETRPYCYVGLGKHIITFPIKGGTVLNVVAFDSSAHPGHLLPERPHPWVEIVSTKEIVGGWEGWGDEVQAIVSHLRNPSRWSIHTLHPPLKSYVRKRVVLVGDSAHAMLPHLGAGVGQGFEDVYVLCRLLSHQKTTKANLEAALAIYDELRVPRANMVLEQSINMGKIYENYGPGHYDVEDIRRHIKGMWEPVWHHDLEAEVDGAIRRFEMEKV</sequence>
<keyword evidence="3" id="KW-0560">Oxidoreductase</keyword>
<dbReference type="PANTHER" id="PTHR46720">
    <property type="entry name" value="HYDROXYLASE, PUTATIVE (AFU_ORTHOLOGUE AFUA_3G01460)-RELATED"/>
    <property type="match status" value="1"/>
</dbReference>
<dbReference type="AlphaFoldDB" id="A0A8H4QT58"/>
<evidence type="ECO:0000256" key="3">
    <source>
        <dbReference type="ARBA" id="ARBA00023002"/>
    </source>
</evidence>
<name>A0A8H4QT58_9AGAR</name>
<dbReference type="EMBL" id="JAACJL010000031">
    <property type="protein sequence ID" value="KAF4616894.1"/>
    <property type="molecule type" value="Genomic_DNA"/>
</dbReference>
<organism evidence="5 6">
    <name type="scientific">Agrocybe pediades</name>
    <dbReference type="NCBI Taxonomy" id="84607"/>
    <lineage>
        <taxon>Eukaryota</taxon>
        <taxon>Fungi</taxon>
        <taxon>Dikarya</taxon>
        <taxon>Basidiomycota</taxon>
        <taxon>Agaricomycotina</taxon>
        <taxon>Agaricomycetes</taxon>
        <taxon>Agaricomycetidae</taxon>
        <taxon>Agaricales</taxon>
        <taxon>Agaricineae</taxon>
        <taxon>Strophariaceae</taxon>
        <taxon>Agrocybe</taxon>
    </lineage>
</organism>
<keyword evidence="6" id="KW-1185">Reference proteome</keyword>
<feature type="domain" description="FAD-binding" evidence="4">
    <location>
        <begin position="5"/>
        <end position="172"/>
    </location>
</feature>
<gene>
    <name evidence="5" type="ORF">D9613_008764</name>
</gene>
<dbReference type="GO" id="GO:0044550">
    <property type="term" value="P:secondary metabolite biosynthetic process"/>
    <property type="evidence" value="ECO:0007669"/>
    <property type="project" value="TreeGrafter"/>
</dbReference>
<accession>A0A8H4QT58</accession>
<dbReference type="PRINTS" id="PR00420">
    <property type="entry name" value="RNGMNOXGNASE"/>
</dbReference>
<comment type="caution">
    <text evidence="5">The sequence shown here is derived from an EMBL/GenBank/DDBJ whole genome shotgun (WGS) entry which is preliminary data.</text>
</comment>
<dbReference type="GO" id="GO:0071949">
    <property type="term" value="F:FAD binding"/>
    <property type="evidence" value="ECO:0007669"/>
    <property type="project" value="InterPro"/>
</dbReference>
<dbReference type="InterPro" id="IPR051104">
    <property type="entry name" value="FAD_monoxygenase"/>
</dbReference>
<evidence type="ECO:0000313" key="5">
    <source>
        <dbReference type="EMBL" id="KAF4616894.1"/>
    </source>
</evidence>
<dbReference type="Proteomes" id="UP000521872">
    <property type="component" value="Unassembled WGS sequence"/>
</dbReference>
<dbReference type="Pfam" id="PF01494">
    <property type="entry name" value="FAD_binding_3"/>
    <property type="match status" value="2"/>
</dbReference>
<feature type="domain" description="FAD-binding" evidence="4">
    <location>
        <begin position="295"/>
        <end position="366"/>
    </location>
</feature>
<dbReference type="PANTHER" id="PTHR46720:SF3">
    <property type="entry name" value="FAD-BINDING DOMAIN-CONTAINING PROTEIN-RELATED"/>
    <property type="match status" value="1"/>
</dbReference>
<evidence type="ECO:0000256" key="1">
    <source>
        <dbReference type="ARBA" id="ARBA00022630"/>
    </source>
</evidence>
<dbReference type="InterPro" id="IPR002938">
    <property type="entry name" value="FAD-bd"/>
</dbReference>
<evidence type="ECO:0000313" key="6">
    <source>
        <dbReference type="Proteomes" id="UP000521872"/>
    </source>
</evidence>
<dbReference type="Gene3D" id="3.50.50.60">
    <property type="entry name" value="FAD/NAD(P)-binding domain"/>
    <property type="match status" value="1"/>
</dbReference>
<protein>
    <recommendedName>
        <fullName evidence="4">FAD-binding domain-containing protein</fullName>
    </recommendedName>
</protein>